<evidence type="ECO:0000256" key="7">
    <source>
        <dbReference type="ARBA" id="ARBA00022840"/>
    </source>
</evidence>
<dbReference type="Proteomes" id="UP000324611">
    <property type="component" value="Unassembled WGS sequence"/>
</dbReference>
<dbReference type="GO" id="GO:0007234">
    <property type="term" value="P:osmosensory signaling via phosphorelay pathway"/>
    <property type="evidence" value="ECO:0007669"/>
    <property type="project" value="TreeGrafter"/>
</dbReference>
<dbReference type="SUPFAM" id="SSF55874">
    <property type="entry name" value="ATPase domain of HSP90 chaperone/DNA topoisomerase II/histidine kinase"/>
    <property type="match status" value="1"/>
</dbReference>
<dbReference type="SMART" id="SM00387">
    <property type="entry name" value="HATPase_c"/>
    <property type="match status" value="1"/>
</dbReference>
<keyword evidence="4" id="KW-0808">Transferase</keyword>
<evidence type="ECO:0000256" key="3">
    <source>
        <dbReference type="ARBA" id="ARBA00022553"/>
    </source>
</evidence>
<evidence type="ECO:0000256" key="8">
    <source>
        <dbReference type="ARBA" id="ARBA00023012"/>
    </source>
</evidence>
<dbReference type="PANTHER" id="PTHR42878">
    <property type="entry name" value="TWO-COMPONENT HISTIDINE KINASE"/>
    <property type="match status" value="1"/>
</dbReference>
<comment type="caution">
    <text evidence="11">The sequence shown here is derived from an EMBL/GenBank/DDBJ whole genome shotgun (WGS) entry which is preliminary data.</text>
</comment>
<dbReference type="PROSITE" id="PS50109">
    <property type="entry name" value="HIS_KIN"/>
    <property type="match status" value="1"/>
</dbReference>
<dbReference type="Pfam" id="PF13424">
    <property type="entry name" value="TPR_12"/>
    <property type="match status" value="1"/>
</dbReference>
<dbReference type="AlphaFoldDB" id="A0A5B2VG96"/>
<dbReference type="EC" id="2.7.13.3" evidence="2"/>
<evidence type="ECO:0000313" key="12">
    <source>
        <dbReference type="Proteomes" id="UP000324611"/>
    </source>
</evidence>
<dbReference type="SUPFAM" id="SSF48452">
    <property type="entry name" value="TPR-like"/>
    <property type="match status" value="2"/>
</dbReference>
<dbReference type="SUPFAM" id="SSF47384">
    <property type="entry name" value="Homodimeric domain of signal transducing histidine kinase"/>
    <property type="match status" value="1"/>
</dbReference>
<evidence type="ECO:0000256" key="2">
    <source>
        <dbReference type="ARBA" id="ARBA00012438"/>
    </source>
</evidence>
<evidence type="ECO:0000256" key="1">
    <source>
        <dbReference type="ARBA" id="ARBA00000085"/>
    </source>
</evidence>
<gene>
    <name evidence="11" type="ORF">F0L74_20325</name>
</gene>
<evidence type="ECO:0000256" key="5">
    <source>
        <dbReference type="ARBA" id="ARBA00022741"/>
    </source>
</evidence>
<dbReference type="SMART" id="SM00028">
    <property type="entry name" value="TPR"/>
    <property type="match status" value="4"/>
</dbReference>
<evidence type="ECO:0000256" key="4">
    <source>
        <dbReference type="ARBA" id="ARBA00022679"/>
    </source>
</evidence>
<keyword evidence="12" id="KW-1185">Reference proteome</keyword>
<dbReference type="Gene3D" id="3.30.565.10">
    <property type="entry name" value="Histidine kinase-like ATPase, C-terminal domain"/>
    <property type="match status" value="1"/>
</dbReference>
<feature type="domain" description="Histidine kinase" evidence="10">
    <location>
        <begin position="377"/>
        <end position="596"/>
    </location>
</feature>
<feature type="transmembrane region" description="Helical" evidence="9">
    <location>
        <begin position="329"/>
        <end position="347"/>
    </location>
</feature>
<name>A0A5B2VG96_9BACT</name>
<dbReference type="Pfam" id="PF02518">
    <property type="entry name" value="HATPase_c"/>
    <property type="match status" value="1"/>
</dbReference>
<dbReference type="PRINTS" id="PR00344">
    <property type="entry name" value="BCTRLSENSOR"/>
</dbReference>
<dbReference type="InterPro" id="IPR019734">
    <property type="entry name" value="TPR_rpt"/>
</dbReference>
<dbReference type="GO" id="GO:0030295">
    <property type="term" value="F:protein kinase activator activity"/>
    <property type="evidence" value="ECO:0007669"/>
    <property type="project" value="TreeGrafter"/>
</dbReference>
<dbReference type="InterPro" id="IPR036890">
    <property type="entry name" value="HATPase_C_sf"/>
</dbReference>
<dbReference type="GO" id="GO:0000156">
    <property type="term" value="F:phosphorelay response regulator activity"/>
    <property type="evidence" value="ECO:0007669"/>
    <property type="project" value="TreeGrafter"/>
</dbReference>
<keyword evidence="9" id="KW-0812">Transmembrane</keyword>
<dbReference type="RefSeq" id="WP_149839752.1">
    <property type="nucleotide sequence ID" value="NZ_VUOC01000004.1"/>
</dbReference>
<organism evidence="11 12">
    <name type="scientific">Chitinophaga agrisoli</name>
    <dbReference type="NCBI Taxonomy" id="2607653"/>
    <lineage>
        <taxon>Bacteria</taxon>
        <taxon>Pseudomonadati</taxon>
        <taxon>Bacteroidota</taxon>
        <taxon>Chitinophagia</taxon>
        <taxon>Chitinophagales</taxon>
        <taxon>Chitinophagaceae</taxon>
        <taxon>Chitinophaga</taxon>
    </lineage>
</organism>
<evidence type="ECO:0000256" key="9">
    <source>
        <dbReference type="SAM" id="Phobius"/>
    </source>
</evidence>
<keyword evidence="5" id="KW-0547">Nucleotide-binding</keyword>
<dbReference type="InterPro" id="IPR003594">
    <property type="entry name" value="HATPase_dom"/>
</dbReference>
<keyword evidence="9" id="KW-0472">Membrane</keyword>
<protein>
    <recommendedName>
        <fullName evidence="2">histidine kinase</fullName>
        <ecNumber evidence="2">2.7.13.3</ecNumber>
    </recommendedName>
</protein>
<dbReference type="InterPro" id="IPR050351">
    <property type="entry name" value="BphY/WalK/GraS-like"/>
</dbReference>
<dbReference type="InterPro" id="IPR005467">
    <property type="entry name" value="His_kinase_dom"/>
</dbReference>
<reference evidence="11 12" key="2">
    <citation type="submission" date="2019-09" db="EMBL/GenBank/DDBJ databases">
        <authorList>
            <person name="Jin C."/>
        </authorList>
    </citation>
    <scope>NUCLEOTIDE SEQUENCE [LARGE SCALE GENOMIC DNA]</scope>
    <source>
        <strain evidence="11 12">BN140078</strain>
    </source>
</reference>
<evidence type="ECO:0000259" key="10">
    <source>
        <dbReference type="PROSITE" id="PS50109"/>
    </source>
</evidence>
<comment type="catalytic activity">
    <reaction evidence="1">
        <text>ATP + protein L-histidine = ADP + protein N-phospho-L-histidine.</text>
        <dbReference type="EC" id="2.7.13.3"/>
    </reaction>
</comment>
<keyword evidence="3" id="KW-0597">Phosphoprotein</keyword>
<accession>A0A5B2VG96</accession>
<dbReference type="Gene3D" id="1.10.287.130">
    <property type="match status" value="1"/>
</dbReference>
<dbReference type="EMBL" id="VUOC01000004">
    <property type="protein sequence ID" value="KAA2238573.1"/>
    <property type="molecule type" value="Genomic_DNA"/>
</dbReference>
<reference evidence="11 12" key="1">
    <citation type="submission" date="2019-09" db="EMBL/GenBank/DDBJ databases">
        <title>Chitinophaga ginsengihumi sp. nov., isolated from soil of ginseng rhizosphere.</title>
        <authorList>
            <person name="Lee J."/>
        </authorList>
    </citation>
    <scope>NUCLEOTIDE SEQUENCE [LARGE SCALE GENOMIC DNA]</scope>
    <source>
        <strain evidence="11 12">BN140078</strain>
    </source>
</reference>
<dbReference type="GO" id="GO:0000155">
    <property type="term" value="F:phosphorelay sensor kinase activity"/>
    <property type="evidence" value="ECO:0007669"/>
    <property type="project" value="InterPro"/>
</dbReference>
<dbReference type="InterPro" id="IPR036097">
    <property type="entry name" value="HisK_dim/P_sf"/>
</dbReference>
<keyword evidence="7" id="KW-0067">ATP-binding</keyword>
<dbReference type="InterPro" id="IPR011990">
    <property type="entry name" value="TPR-like_helical_dom_sf"/>
</dbReference>
<dbReference type="InterPro" id="IPR004358">
    <property type="entry name" value="Sig_transdc_His_kin-like_C"/>
</dbReference>
<proteinExistence type="predicted"/>
<keyword evidence="9" id="KW-1133">Transmembrane helix</keyword>
<dbReference type="PANTHER" id="PTHR42878:SF7">
    <property type="entry name" value="SENSOR HISTIDINE KINASE GLRK"/>
    <property type="match status" value="1"/>
</dbReference>
<dbReference type="GO" id="GO:0005524">
    <property type="term" value="F:ATP binding"/>
    <property type="evidence" value="ECO:0007669"/>
    <property type="project" value="UniProtKB-KW"/>
</dbReference>
<keyword evidence="6 11" id="KW-0418">Kinase</keyword>
<evidence type="ECO:0000256" key="6">
    <source>
        <dbReference type="ARBA" id="ARBA00022777"/>
    </source>
</evidence>
<keyword evidence="8" id="KW-0902">Two-component regulatory system</keyword>
<evidence type="ECO:0000313" key="11">
    <source>
        <dbReference type="EMBL" id="KAA2238573.1"/>
    </source>
</evidence>
<sequence length="596" mass="68982">MRIYRTVTIALLFFLINHQLRGQSAQLKNVVDNQIRHYCSICINRPGDTARVLIAKQLMEPSWRVNFHNSHVSQAEKDLDAAYDYILQTMEDIDNDTSHPIYAAALFMKSGIQYKKDLLEEALRGYQYLIGHKGLDSILQANSYINIAEIYNRQEKYPLSLQYYDTWERKFGPQVDTFTLKSVYHNKALCFFYLKRFDEAEGYFMRSMRIEERLGDTTGLAISSMDIANLYYEQYMDAKAIPLFEKGLALAKRAGDMEVLRNAYKNMAVVEQNRKRYNEALEYRRQFEMIQDSIWNRDHVWELARQERKLALQKREHTIRVLDWQRNSLLIAVMAILLMACGIWLAYRAQIRSKRIIAKQKEELDILNQTKDRLFSIVAHDLRSPVYRLKANLTRLRKAIWQQELTKAAELAASNEKIAGSTYVMMDNLLHWALSQTGQLYFRPEKLHLRTVINMICHDLIPLANDKQVTIHQVIAEEVTFAADLHSFKIIVRNLMDNAIKYTPAGGDITISACLAEKDECHIQIRDTGVGMDEEALQALFDPERKKIRQDTQGHEGTGLGLWLCKTMTEKNNGRLTVTSEVGKGTTFTICLPVNA</sequence>
<dbReference type="Gene3D" id="1.25.40.10">
    <property type="entry name" value="Tetratricopeptide repeat domain"/>
    <property type="match status" value="1"/>
</dbReference>
<dbReference type="FunFam" id="3.30.565.10:FF:000006">
    <property type="entry name" value="Sensor histidine kinase WalK"/>
    <property type="match status" value="1"/>
</dbReference>